<dbReference type="AlphaFoldDB" id="A0A7X0Y684"/>
<evidence type="ECO:0000313" key="2">
    <source>
        <dbReference type="EMBL" id="MBC1937756.1"/>
    </source>
</evidence>
<proteinExistence type="predicted"/>
<feature type="transmembrane region" description="Helical" evidence="1">
    <location>
        <begin position="20"/>
        <end position="44"/>
    </location>
</feature>
<dbReference type="Proteomes" id="UP000535908">
    <property type="component" value="Unassembled WGS sequence"/>
</dbReference>
<accession>A0A7X0Y684</accession>
<sequence length="82" mass="8870">MATVTFTVFGFVGAKMQINLSFIVEGLFAALFFVIVTSLISIFFPLRSLMSMNFAEAGTLMFSLYTGCETRCDDEGCASIGA</sequence>
<protein>
    <submittedName>
        <fullName evidence="2">Uncharacterized protein</fullName>
    </submittedName>
</protein>
<keyword evidence="1" id="KW-0812">Transmembrane</keyword>
<evidence type="ECO:0000256" key="1">
    <source>
        <dbReference type="SAM" id="Phobius"/>
    </source>
</evidence>
<name>A0A7X0Y684_9LIST</name>
<keyword evidence="1" id="KW-0472">Membrane</keyword>
<gene>
    <name evidence="2" type="ORF">HCA69_15410</name>
</gene>
<evidence type="ECO:0000313" key="3">
    <source>
        <dbReference type="Proteomes" id="UP000535908"/>
    </source>
</evidence>
<reference evidence="2 3" key="1">
    <citation type="submission" date="2020-03" db="EMBL/GenBank/DDBJ databases">
        <title>Soil Listeria distribution.</title>
        <authorList>
            <person name="Liao J."/>
            <person name="Wiedmann M."/>
        </authorList>
    </citation>
    <scope>NUCLEOTIDE SEQUENCE [LARGE SCALE GENOMIC DNA]</scope>
    <source>
        <strain evidence="2 3">FSL L7-0741</strain>
    </source>
</reference>
<comment type="caution">
    <text evidence="2">The sequence shown here is derived from an EMBL/GenBank/DDBJ whole genome shotgun (WGS) entry which is preliminary data.</text>
</comment>
<keyword evidence="1" id="KW-1133">Transmembrane helix</keyword>
<dbReference type="EMBL" id="JAARWN010000023">
    <property type="protein sequence ID" value="MBC1937756.1"/>
    <property type="molecule type" value="Genomic_DNA"/>
</dbReference>
<dbReference type="RefSeq" id="WP_185527726.1">
    <property type="nucleotide sequence ID" value="NZ_JAARWN010000023.1"/>
</dbReference>
<organism evidence="2 3">
    <name type="scientific">Listeria grandensis</name>
    <dbReference type="NCBI Taxonomy" id="1494963"/>
    <lineage>
        <taxon>Bacteria</taxon>
        <taxon>Bacillati</taxon>
        <taxon>Bacillota</taxon>
        <taxon>Bacilli</taxon>
        <taxon>Bacillales</taxon>
        <taxon>Listeriaceae</taxon>
        <taxon>Listeria</taxon>
    </lineage>
</organism>